<comment type="caution">
    <text evidence="2">The sequence shown here is derived from an EMBL/GenBank/DDBJ whole genome shotgun (WGS) entry which is preliminary data.</text>
</comment>
<feature type="domain" description="DUF4397" evidence="1">
    <location>
        <begin position="23"/>
        <end position="116"/>
    </location>
</feature>
<reference evidence="2 3" key="2">
    <citation type="journal article" date="2013" name="PLoS ONE">
        <title>INDIGO - INtegrated Data Warehouse of MIcrobial GenOmes with Examples from the Red Sea Extremophiles.</title>
        <authorList>
            <person name="Alam I."/>
            <person name="Antunes A."/>
            <person name="Kamau A.A."/>
            <person name="Ba Alawi W."/>
            <person name="Kalkatawi M."/>
            <person name="Stingl U."/>
            <person name="Bajic V.B."/>
        </authorList>
    </citation>
    <scope>NUCLEOTIDE SEQUENCE [LARGE SCALE GENOMIC DNA]</scope>
    <source>
        <strain evidence="2 3">SSD-17B</strain>
    </source>
</reference>
<dbReference type="STRING" id="1033810.HLPCO_000574"/>
<gene>
    <name evidence="2" type="ORF">HLPCO_000574</name>
</gene>
<dbReference type="RefSeq" id="WP_008827014.1">
    <property type="nucleotide sequence ID" value="NZ_AFNU02000002.1"/>
</dbReference>
<name>U2FJG7_9MOLU</name>
<dbReference type="OrthoDB" id="9783299at2"/>
<dbReference type="eggNOG" id="COG1404">
    <property type="taxonomic scope" value="Bacteria"/>
</dbReference>
<reference evidence="2 3" key="1">
    <citation type="journal article" date="2011" name="J. Bacteriol.">
        <title>Genome sequence of Haloplasma contractile, an unusual contractile bacterium from a deep-sea anoxic brine lake.</title>
        <authorList>
            <person name="Antunes A."/>
            <person name="Alam I."/>
            <person name="El Dorry H."/>
            <person name="Siam R."/>
            <person name="Robertson A."/>
            <person name="Bajic V.B."/>
            <person name="Stingl U."/>
        </authorList>
    </citation>
    <scope>NUCLEOTIDE SEQUENCE [LARGE SCALE GENOMIC DNA]</scope>
    <source>
        <strain evidence="2 3">SSD-17B</strain>
    </source>
</reference>
<dbReference type="Proteomes" id="UP000005707">
    <property type="component" value="Unassembled WGS sequence"/>
</dbReference>
<evidence type="ECO:0000313" key="3">
    <source>
        <dbReference type="Proteomes" id="UP000005707"/>
    </source>
</evidence>
<protein>
    <recommendedName>
        <fullName evidence="1">DUF4397 domain-containing protein</fullName>
    </recommendedName>
</protein>
<evidence type="ECO:0000313" key="2">
    <source>
        <dbReference type="EMBL" id="ERJ12975.1"/>
    </source>
</evidence>
<dbReference type="InParanoid" id="U2FJG7"/>
<dbReference type="AlphaFoldDB" id="U2FJG7"/>
<dbReference type="EMBL" id="AFNU02000002">
    <property type="protein sequence ID" value="ERJ12975.1"/>
    <property type="molecule type" value="Genomic_DNA"/>
</dbReference>
<dbReference type="Pfam" id="PF14344">
    <property type="entry name" value="DUF4397"/>
    <property type="match status" value="1"/>
</dbReference>
<proteinExistence type="predicted"/>
<sequence>MIRKKKPNTMNMEQPEAVQTNRAYVRFVHLSPNAPSVDITLPNGPALFSDVTFEETTEYIEVRPATYTLQVRPARNTNQVVLSVPNVTLEPGKVYTVYAVGLLNEDPALSALYLEDGV</sequence>
<evidence type="ECO:0000259" key="1">
    <source>
        <dbReference type="Pfam" id="PF14344"/>
    </source>
</evidence>
<keyword evidence="3" id="KW-1185">Reference proteome</keyword>
<dbReference type="InterPro" id="IPR025510">
    <property type="entry name" value="DUF4397"/>
</dbReference>
<organism evidence="2 3">
    <name type="scientific">Haloplasma contractile SSD-17B</name>
    <dbReference type="NCBI Taxonomy" id="1033810"/>
    <lineage>
        <taxon>Bacteria</taxon>
        <taxon>Bacillati</taxon>
        <taxon>Mycoplasmatota</taxon>
        <taxon>Mollicutes</taxon>
        <taxon>Haloplasmatales</taxon>
        <taxon>Haloplasmataceae</taxon>
        <taxon>Haloplasma</taxon>
    </lineage>
</organism>
<accession>U2FJG7</accession>